<dbReference type="GO" id="GO:0022857">
    <property type="term" value="F:transmembrane transporter activity"/>
    <property type="evidence" value="ECO:0007669"/>
    <property type="project" value="InterPro"/>
</dbReference>
<evidence type="ECO:0000256" key="3">
    <source>
        <dbReference type="ARBA" id="ARBA00022475"/>
    </source>
</evidence>
<evidence type="ECO:0000313" key="8">
    <source>
        <dbReference type="Proteomes" id="UP000035763"/>
    </source>
</evidence>
<dbReference type="Pfam" id="PF07690">
    <property type="entry name" value="MFS_1"/>
    <property type="match status" value="1"/>
</dbReference>
<dbReference type="SUPFAM" id="SSF103473">
    <property type="entry name" value="MFS general substrate transporter"/>
    <property type="match status" value="1"/>
</dbReference>
<dbReference type="PANTHER" id="PTHR23513:SF9">
    <property type="entry name" value="ENTEROBACTIN EXPORTER ENTS"/>
    <property type="match status" value="1"/>
</dbReference>
<evidence type="ECO:0000313" key="7">
    <source>
        <dbReference type="EMBL" id="CCH73437.1"/>
    </source>
</evidence>
<dbReference type="PANTHER" id="PTHR23513">
    <property type="entry name" value="INTEGRAL MEMBRANE EFFLUX PROTEIN-RELATED"/>
    <property type="match status" value="1"/>
</dbReference>
<evidence type="ECO:0000256" key="4">
    <source>
        <dbReference type="ARBA" id="ARBA00022692"/>
    </source>
</evidence>
<organism evidence="7 8">
    <name type="scientific">Nostocoides australiense Ben110</name>
    <dbReference type="NCBI Taxonomy" id="1193182"/>
    <lineage>
        <taxon>Bacteria</taxon>
        <taxon>Bacillati</taxon>
        <taxon>Actinomycetota</taxon>
        <taxon>Actinomycetes</taxon>
        <taxon>Micrococcales</taxon>
        <taxon>Intrasporangiaceae</taxon>
        <taxon>Nostocoides</taxon>
    </lineage>
</organism>
<evidence type="ECO:0000256" key="1">
    <source>
        <dbReference type="ARBA" id="ARBA00004429"/>
    </source>
</evidence>
<evidence type="ECO:0000256" key="5">
    <source>
        <dbReference type="ARBA" id="ARBA00022989"/>
    </source>
</evidence>
<keyword evidence="8" id="KW-1185">Reference proteome</keyword>
<dbReference type="InterPro" id="IPR036259">
    <property type="entry name" value="MFS_trans_sf"/>
</dbReference>
<name>W6JWH7_9MICO</name>
<keyword evidence="2" id="KW-0813">Transport</keyword>
<gene>
    <name evidence="7" type="ORF">BN11_2750003</name>
</gene>
<reference evidence="7 8" key="1">
    <citation type="journal article" date="2013" name="ISME J.">
        <title>A metabolic model for members of the genus Tetrasphaera involved in enhanced biological phosphorus removal.</title>
        <authorList>
            <person name="Kristiansen R."/>
            <person name="Nguyen H.T.T."/>
            <person name="Saunders A.M."/>
            <person name="Nielsen J.L."/>
            <person name="Wimmer R."/>
            <person name="Le V.Q."/>
            <person name="McIlroy S.J."/>
            <person name="Petrovski S."/>
            <person name="Seviour R.J."/>
            <person name="Calteau A."/>
            <person name="Nielsen K.L."/>
            <person name="Nielsen P.H."/>
        </authorList>
    </citation>
    <scope>NUCLEOTIDE SEQUENCE [LARGE SCALE GENOMIC DNA]</scope>
    <source>
        <strain evidence="7 8">Ben110</strain>
    </source>
</reference>
<sequence>MVSRRPLGGLLVANATSLTGTRIPMIALPWFVLTTTGSAAQTGLVAAVEMTPLVLFEVLGGPFADRYGGRAVAVSCDPASAVVVTAIPLLHRIGGLSFPVLLVLVGVAGALRGPGDGAKAALIPRSRRPRECRWSG</sequence>
<evidence type="ECO:0000256" key="2">
    <source>
        <dbReference type="ARBA" id="ARBA00022448"/>
    </source>
</evidence>
<dbReference type="Gene3D" id="1.20.1250.20">
    <property type="entry name" value="MFS general substrate transporter like domains"/>
    <property type="match status" value="1"/>
</dbReference>
<comment type="caution">
    <text evidence="7">The sequence shown here is derived from an EMBL/GenBank/DDBJ whole genome shotgun (WGS) entry which is preliminary data.</text>
</comment>
<dbReference type="GO" id="GO:0005886">
    <property type="term" value="C:plasma membrane"/>
    <property type="evidence" value="ECO:0007669"/>
    <property type="project" value="UniProtKB-SubCell"/>
</dbReference>
<accession>W6JWH7</accession>
<evidence type="ECO:0000256" key="6">
    <source>
        <dbReference type="ARBA" id="ARBA00023136"/>
    </source>
</evidence>
<dbReference type="Proteomes" id="UP000035763">
    <property type="component" value="Unassembled WGS sequence"/>
</dbReference>
<protein>
    <submittedName>
        <fullName evidence="7">Putative efflux transporter protein</fullName>
    </submittedName>
</protein>
<keyword evidence="3" id="KW-1003">Cell membrane</keyword>
<keyword evidence="5" id="KW-1133">Transmembrane helix</keyword>
<dbReference type="InterPro" id="IPR011701">
    <property type="entry name" value="MFS"/>
</dbReference>
<comment type="subcellular location">
    <subcellularLocation>
        <location evidence="1">Cell inner membrane</location>
        <topology evidence="1">Multi-pass membrane protein</topology>
    </subcellularLocation>
</comment>
<proteinExistence type="predicted"/>
<dbReference type="STRING" id="1193182.BN11_2750003"/>
<keyword evidence="6" id="KW-0472">Membrane</keyword>
<dbReference type="AlphaFoldDB" id="W6JWH7"/>
<dbReference type="EMBL" id="CAJA01000196">
    <property type="protein sequence ID" value="CCH73437.1"/>
    <property type="molecule type" value="Genomic_DNA"/>
</dbReference>
<keyword evidence="4" id="KW-0812">Transmembrane</keyword>